<keyword evidence="1" id="KW-1015">Disulfide bond</keyword>
<dbReference type="SUPFAM" id="SSF49899">
    <property type="entry name" value="Concanavalin A-like lectins/glucanases"/>
    <property type="match status" value="1"/>
</dbReference>
<evidence type="ECO:0000256" key="2">
    <source>
        <dbReference type="PROSITE-ProRule" id="PRU00124"/>
    </source>
</evidence>
<evidence type="ECO:0000313" key="4">
    <source>
        <dbReference type="Proteomes" id="UP000245119"/>
    </source>
</evidence>
<reference evidence="3 4" key="1">
    <citation type="submission" date="2018-04" db="EMBL/GenBank/DDBJ databases">
        <title>The genome of golden apple snail Pomacea canaliculata provides insight into stress tolerance and invasive adaptation.</title>
        <authorList>
            <person name="Liu C."/>
            <person name="Liu B."/>
            <person name="Ren Y."/>
            <person name="Zhang Y."/>
            <person name="Wang H."/>
            <person name="Li S."/>
            <person name="Jiang F."/>
            <person name="Yin L."/>
            <person name="Zhang G."/>
            <person name="Qian W."/>
            <person name="Fan W."/>
        </authorList>
    </citation>
    <scope>NUCLEOTIDE SEQUENCE [LARGE SCALE GENOMIC DNA]</scope>
    <source>
        <strain evidence="3">SZHN2017</strain>
        <tissue evidence="3">Muscle</tissue>
    </source>
</reference>
<dbReference type="PROSITE" id="PS50068">
    <property type="entry name" value="LDLRA_2"/>
    <property type="match status" value="1"/>
</dbReference>
<evidence type="ECO:0000256" key="1">
    <source>
        <dbReference type="ARBA" id="ARBA00023157"/>
    </source>
</evidence>
<dbReference type="InterPro" id="IPR023415">
    <property type="entry name" value="LDLR_class-A_CS"/>
</dbReference>
<dbReference type="Proteomes" id="UP000245119">
    <property type="component" value="Linkage Group LG8"/>
</dbReference>
<comment type="caution">
    <text evidence="3">The sequence shown here is derived from an EMBL/GenBank/DDBJ whole genome shotgun (WGS) entry which is preliminary data.</text>
</comment>
<evidence type="ECO:0000313" key="3">
    <source>
        <dbReference type="EMBL" id="PVD25736.1"/>
    </source>
</evidence>
<keyword evidence="4" id="KW-1185">Reference proteome</keyword>
<accession>A0A2T7NX41</accession>
<dbReference type="CDD" id="cd00112">
    <property type="entry name" value="LDLa"/>
    <property type="match status" value="1"/>
</dbReference>
<dbReference type="SUPFAM" id="SSF57424">
    <property type="entry name" value="LDL receptor-like module"/>
    <property type="match status" value="1"/>
</dbReference>
<dbReference type="PROSITE" id="PS01209">
    <property type="entry name" value="LDLRA_1"/>
    <property type="match status" value="1"/>
</dbReference>
<organism evidence="3 4">
    <name type="scientific">Pomacea canaliculata</name>
    <name type="common">Golden apple snail</name>
    <dbReference type="NCBI Taxonomy" id="400727"/>
    <lineage>
        <taxon>Eukaryota</taxon>
        <taxon>Metazoa</taxon>
        <taxon>Spiralia</taxon>
        <taxon>Lophotrochozoa</taxon>
        <taxon>Mollusca</taxon>
        <taxon>Gastropoda</taxon>
        <taxon>Caenogastropoda</taxon>
        <taxon>Architaenioglossa</taxon>
        <taxon>Ampullarioidea</taxon>
        <taxon>Ampullariidae</taxon>
        <taxon>Pomacea</taxon>
    </lineage>
</organism>
<name>A0A2T7NX41_POMCA</name>
<gene>
    <name evidence="3" type="ORF">C0Q70_13396</name>
</gene>
<comment type="caution">
    <text evidence="2">Lacks conserved residue(s) required for the propagation of feature annotation.</text>
</comment>
<dbReference type="InterPro" id="IPR036055">
    <property type="entry name" value="LDL_receptor-like_sf"/>
</dbReference>
<dbReference type="InterPro" id="IPR002172">
    <property type="entry name" value="LDrepeatLR_classA_rpt"/>
</dbReference>
<dbReference type="Gene3D" id="2.60.120.200">
    <property type="match status" value="1"/>
</dbReference>
<sequence length="284" mass="31889">MSRQRETEKLPEVCNSGAKDWKDCLDSCEHVPVVFLCQGHHYFFTVTSDREKRTGKYVVAEHSRDDGAIRVLMSPCQAAGRNCTVHFDLLMQNSSLQTVLTTFCSACGLETMGGHLVQDSVNGSTSGWVPYTVHLEEVHSAFVLNFVANVGESGSLVALDNIVMEKCAIDPQEKVCNDDQYQCPDTSHCIDRDRLCDLQPDCWCGQDEEDDVCAYLLMIYNADYFLKALQVHHMVIKALVVAPEARRALCHHQTYSSHNEAAVVFLLLQRDKEKTMQSLSISYV</sequence>
<proteinExistence type="predicted"/>
<evidence type="ECO:0008006" key="5">
    <source>
        <dbReference type="Google" id="ProtNLM"/>
    </source>
</evidence>
<dbReference type="AlphaFoldDB" id="A0A2T7NX41"/>
<dbReference type="Gene3D" id="2.40.128.620">
    <property type="match status" value="1"/>
</dbReference>
<dbReference type="InterPro" id="IPR013320">
    <property type="entry name" value="ConA-like_dom_sf"/>
</dbReference>
<dbReference type="EMBL" id="PZQS01000008">
    <property type="protein sequence ID" value="PVD25736.1"/>
    <property type="molecule type" value="Genomic_DNA"/>
</dbReference>
<protein>
    <recommendedName>
        <fullName evidence="5">MAM domain-containing protein</fullName>
    </recommendedName>
</protein>